<proteinExistence type="predicted"/>
<dbReference type="RefSeq" id="WP_154472093.1">
    <property type="nucleotide sequence ID" value="NZ_VUMD01000006.1"/>
</dbReference>
<evidence type="ECO:0000313" key="2">
    <source>
        <dbReference type="Proteomes" id="UP000429958"/>
    </source>
</evidence>
<dbReference type="Pfam" id="PF07751">
    <property type="entry name" value="Abi_2"/>
    <property type="match status" value="1"/>
</dbReference>
<reference evidence="1 2" key="1">
    <citation type="submission" date="2019-08" db="EMBL/GenBank/DDBJ databases">
        <title>In-depth cultivation of the pig gut microbiome towards novel bacterial diversity and tailored functional studies.</title>
        <authorList>
            <person name="Wylensek D."/>
            <person name="Hitch T.C.A."/>
            <person name="Clavel T."/>
        </authorList>
    </citation>
    <scope>NUCLEOTIDE SEQUENCE [LARGE SCALE GENOMIC DNA]</scope>
    <source>
        <strain evidence="1 2">WCA-389-WT-23D1</strain>
    </source>
</reference>
<dbReference type="AlphaFoldDB" id="A0A7X2NKN3"/>
<organism evidence="1 2">
    <name type="scientific">Clostridium porci</name>
    <dbReference type="NCBI Taxonomy" id="2605778"/>
    <lineage>
        <taxon>Bacteria</taxon>
        <taxon>Bacillati</taxon>
        <taxon>Bacillota</taxon>
        <taxon>Clostridia</taxon>
        <taxon>Eubacteriales</taxon>
        <taxon>Clostridiaceae</taxon>
        <taxon>Clostridium</taxon>
    </lineage>
</organism>
<evidence type="ECO:0000313" key="1">
    <source>
        <dbReference type="EMBL" id="MSS36649.1"/>
    </source>
</evidence>
<gene>
    <name evidence="1" type="ORF">FYJ39_08705</name>
</gene>
<sequence length="319" mass="37232">MANSQAFTTIDEQIELLKRRHLEFNDVCTAKPLLDNYGYYNIINGYKDPYVYTKDGQEFYKDGITFEQIYSLFHLDHAISHQIMTTLLDLEDHLKAVTAYVISEAFGSEQKDYLRFNNYQNRRSSAKQFTLSAILESLNKTSMSNKNPIKHHREVYGNVPPWVLFKGVYLSTIINFIKLQKPKQKEAIIRHFYSISEEQMNPYIRDIFMDTLFISLEYRNLAAHGGRIYNYVPDSTVRITDKSKEALGDIITNYSSIESAHSLGTLVLLYDLFKKKSYRDDLRKIIHSNVTAHCRKYPDDMEYLMKSIGIDHIAHPVHK</sequence>
<dbReference type="EMBL" id="VUMD01000006">
    <property type="protein sequence ID" value="MSS36649.1"/>
    <property type="molecule type" value="Genomic_DNA"/>
</dbReference>
<keyword evidence="2" id="KW-1185">Reference proteome</keyword>
<dbReference type="InterPro" id="IPR011664">
    <property type="entry name" value="Abi_system_AbiD/AbiF-like"/>
</dbReference>
<protein>
    <submittedName>
        <fullName evidence="1">Abi family protein</fullName>
    </submittedName>
</protein>
<comment type="caution">
    <text evidence="1">The sequence shown here is derived from an EMBL/GenBank/DDBJ whole genome shotgun (WGS) entry which is preliminary data.</text>
</comment>
<name>A0A7X2NKN3_9CLOT</name>
<accession>A0A7X2NKN3</accession>
<dbReference type="Proteomes" id="UP000429958">
    <property type="component" value="Unassembled WGS sequence"/>
</dbReference>